<dbReference type="InterPro" id="IPR013560">
    <property type="entry name" value="DUF1722"/>
</dbReference>
<keyword evidence="3" id="KW-1185">Reference proteome</keyword>
<dbReference type="RefSeq" id="WP_078423363.1">
    <property type="nucleotide sequence ID" value="NZ_CP017018.1"/>
</dbReference>
<dbReference type="AlphaFoldDB" id="A0A1S6U7U0"/>
<proteinExistence type="predicted"/>
<feature type="domain" description="DUF1722" evidence="1">
    <location>
        <begin position="82"/>
        <end position="198"/>
    </location>
</feature>
<name>A0A1S6U7U0_9BACT</name>
<dbReference type="GeneID" id="56566567"/>
<protein>
    <recommendedName>
        <fullName evidence="1">DUF1722 domain-containing protein</fullName>
    </recommendedName>
</protein>
<dbReference type="PANTHER" id="PTHR30087:SF1">
    <property type="entry name" value="HYPOTHETICAL CYTOSOLIC PROTEIN"/>
    <property type="match status" value="1"/>
</dbReference>
<evidence type="ECO:0000313" key="3">
    <source>
        <dbReference type="Proteomes" id="UP000190868"/>
    </source>
</evidence>
<accession>A0A1S6U7U0</accession>
<organism evidence="2 3">
    <name type="scientific">Campylobacter pinnipediorum subsp. caledonicus</name>
    <dbReference type="NCBI Taxonomy" id="1874362"/>
    <lineage>
        <taxon>Bacteria</taxon>
        <taxon>Pseudomonadati</taxon>
        <taxon>Campylobacterota</taxon>
        <taxon>Epsilonproteobacteria</taxon>
        <taxon>Campylobacterales</taxon>
        <taxon>Campylobacteraceae</taxon>
        <taxon>Campylobacter</taxon>
    </lineage>
</organism>
<gene>
    <name evidence="2" type="ORF">CPIN18021_0932</name>
</gene>
<dbReference type="Pfam" id="PF08349">
    <property type="entry name" value="DUF1722"/>
    <property type="match status" value="1"/>
</dbReference>
<dbReference type="PANTHER" id="PTHR30087">
    <property type="entry name" value="INNER MEMBRANE PROTEIN"/>
    <property type="match status" value="1"/>
</dbReference>
<evidence type="ECO:0000259" key="1">
    <source>
        <dbReference type="Pfam" id="PF08349"/>
    </source>
</evidence>
<dbReference type="Proteomes" id="UP000190868">
    <property type="component" value="Chromosome"/>
</dbReference>
<evidence type="ECO:0000313" key="2">
    <source>
        <dbReference type="EMBL" id="AQW87740.1"/>
    </source>
</evidence>
<reference evidence="3" key="1">
    <citation type="submission" date="2016-09" db="EMBL/GenBank/DDBJ databases">
        <title>Comparative genomics of the Campylobacter concisus group.</title>
        <authorList>
            <person name="Miller W.G."/>
            <person name="Yee E."/>
            <person name="Chapman M.H."/>
            <person name="Huynh S."/>
            <person name="Bono J.L."/>
            <person name="On S.L.W."/>
            <person name="StLeger J."/>
            <person name="Foster G."/>
            <person name="Parker C.T."/>
        </authorList>
    </citation>
    <scope>NUCLEOTIDE SEQUENCE [LARGE SCALE GENOMIC DNA]</scope>
    <source>
        <strain evidence="3">RM18021</strain>
    </source>
</reference>
<sequence>MIRLYKQHELEKIKIYIKKNRVGIFTKNTKEKCYDFHEKENARYVWFQQYFLMQIFAYKDIFEFLQTKPSFKSLIEFHASYKYLIYSKSHKHYKQLGNIVANRSKKSLCKVLDEYKIIFLDAISLKESIAKTYNIFLHMYGYFKNYITKDEKQKILKLLNMFKQGLVSLKSVLEVLVLYIKKFDIKYLENQKILNPYPKKLEFYLYNKDLY</sequence>
<dbReference type="EMBL" id="CP017258">
    <property type="protein sequence ID" value="AQW87740.1"/>
    <property type="molecule type" value="Genomic_DNA"/>
</dbReference>
<dbReference type="KEGG" id="cpin:CPIN18020_0930"/>